<organism evidence="1 2">
    <name type="scientific">Mycobacterium numidiamassiliense</name>
    <dbReference type="NCBI Taxonomy" id="1841861"/>
    <lineage>
        <taxon>Bacteria</taxon>
        <taxon>Bacillati</taxon>
        <taxon>Actinomycetota</taxon>
        <taxon>Actinomycetes</taxon>
        <taxon>Mycobacteriales</taxon>
        <taxon>Mycobacteriaceae</taxon>
        <taxon>Mycobacterium</taxon>
    </lineage>
</organism>
<dbReference type="EMBL" id="FUEZ01000004">
    <property type="protein sequence ID" value="SPM43363.1"/>
    <property type="molecule type" value="Genomic_DNA"/>
</dbReference>
<dbReference type="Proteomes" id="UP000240424">
    <property type="component" value="Unassembled WGS sequence"/>
</dbReference>
<name>A0A2U3PHY9_9MYCO</name>
<dbReference type="STRING" id="1841861.GCA_900157365_03908"/>
<gene>
    <name evidence="1" type="ORF">MNAB215_5589</name>
</gene>
<protein>
    <submittedName>
        <fullName evidence="1">Mycobacterium numidiamassiliense ORFan</fullName>
    </submittedName>
</protein>
<accession>A0A2U3PHY9</accession>
<sequence>MCHHDPPLSMVVVNLGVNLRNFCDFGGPRTDLGPIK</sequence>
<evidence type="ECO:0000313" key="2">
    <source>
        <dbReference type="Proteomes" id="UP000240424"/>
    </source>
</evidence>
<keyword evidence="2" id="KW-1185">Reference proteome</keyword>
<dbReference type="AlphaFoldDB" id="A0A2U3PHY9"/>
<proteinExistence type="predicted"/>
<reference evidence="1 2" key="1">
    <citation type="submission" date="2017-01" db="EMBL/GenBank/DDBJ databases">
        <authorList>
            <consortium name="Urmite Genomes"/>
        </authorList>
    </citation>
    <scope>NUCLEOTIDE SEQUENCE [LARGE SCALE GENOMIC DNA]</scope>
    <source>
        <strain evidence="1 2">AB215</strain>
    </source>
</reference>
<evidence type="ECO:0000313" key="1">
    <source>
        <dbReference type="EMBL" id="SPM43363.1"/>
    </source>
</evidence>